<protein>
    <recommendedName>
        <fullName evidence="6">Large ribosomal subunit protein uL29m</fullName>
    </recommendedName>
</protein>
<comment type="subcellular location">
    <subcellularLocation>
        <location evidence="1">Mitochondrion</location>
    </subcellularLocation>
</comment>
<dbReference type="eggNOG" id="KOG3331">
    <property type="taxonomic scope" value="Eukaryota"/>
</dbReference>
<dbReference type="GO" id="GO:0005762">
    <property type="term" value="C:mitochondrial large ribosomal subunit"/>
    <property type="evidence" value="ECO:0007669"/>
    <property type="project" value="TreeGrafter"/>
</dbReference>
<dbReference type="CTD" id="57129"/>
<evidence type="ECO:0000313" key="8">
    <source>
        <dbReference type="EMBL" id="KYO20058.1"/>
    </source>
</evidence>
<keyword evidence="4" id="KW-0496">Mitochondrion</keyword>
<keyword evidence="3 8" id="KW-0689">Ribosomal protein</keyword>
<dbReference type="KEGG" id="amj:102558667"/>
<evidence type="ECO:0000256" key="2">
    <source>
        <dbReference type="ARBA" id="ARBA00009254"/>
    </source>
</evidence>
<keyword evidence="9" id="KW-1185">Reference proteome</keyword>
<dbReference type="STRING" id="8496.A0A151M6C6"/>
<dbReference type="InterPro" id="IPR010729">
    <property type="entry name" value="Ribosomal_uL29_mit"/>
</dbReference>
<dbReference type="Proteomes" id="UP000050525">
    <property type="component" value="Unassembled WGS sequence"/>
</dbReference>
<evidence type="ECO:0000256" key="4">
    <source>
        <dbReference type="ARBA" id="ARBA00023128"/>
    </source>
</evidence>
<dbReference type="Pfam" id="PF06984">
    <property type="entry name" value="MRP-L47"/>
    <property type="match status" value="1"/>
</dbReference>
<evidence type="ECO:0000256" key="7">
    <source>
        <dbReference type="SAM" id="MobiDB-lite"/>
    </source>
</evidence>
<comment type="caution">
    <text evidence="8">The sequence shown here is derived from an EMBL/GenBank/DDBJ whole genome shotgun (WGS) entry which is preliminary data.</text>
</comment>
<evidence type="ECO:0000313" key="9">
    <source>
        <dbReference type="Proteomes" id="UP000050525"/>
    </source>
</evidence>
<proteinExistence type="inferred from homology"/>
<feature type="region of interest" description="Disordered" evidence="7">
    <location>
        <begin position="28"/>
        <end position="47"/>
    </location>
</feature>
<gene>
    <name evidence="8" type="primary">MRPL47</name>
    <name evidence="8" type="ORF">Y1Q_0010649</name>
</gene>
<dbReference type="Gene3D" id="6.10.330.20">
    <property type="match status" value="1"/>
</dbReference>
<dbReference type="PANTHER" id="PTHR21183:SF18">
    <property type="entry name" value="LARGE RIBOSOMAL SUBUNIT PROTEIN UL29M"/>
    <property type="match status" value="1"/>
</dbReference>
<evidence type="ECO:0000256" key="1">
    <source>
        <dbReference type="ARBA" id="ARBA00004173"/>
    </source>
</evidence>
<dbReference type="OrthoDB" id="270763at2759"/>
<evidence type="ECO:0000256" key="3">
    <source>
        <dbReference type="ARBA" id="ARBA00022980"/>
    </source>
</evidence>
<dbReference type="PANTHER" id="PTHR21183">
    <property type="entry name" value="RIBOSOMAL PROTEIN L47, MITOCHONDRIAL-RELATED"/>
    <property type="match status" value="1"/>
</dbReference>
<dbReference type="GO" id="GO:0003735">
    <property type="term" value="F:structural constituent of ribosome"/>
    <property type="evidence" value="ECO:0007669"/>
    <property type="project" value="InterPro"/>
</dbReference>
<dbReference type="GO" id="GO:0032543">
    <property type="term" value="P:mitochondrial translation"/>
    <property type="evidence" value="ECO:0007669"/>
    <property type="project" value="TreeGrafter"/>
</dbReference>
<keyword evidence="5" id="KW-0687">Ribonucleoprotein</keyword>
<dbReference type="PhylomeDB" id="A0A151M6C6"/>
<evidence type="ECO:0000256" key="6">
    <source>
        <dbReference type="ARBA" id="ARBA00035289"/>
    </source>
</evidence>
<accession>A0A151M6C6</accession>
<dbReference type="EMBL" id="AKHW03006437">
    <property type="protein sequence ID" value="KYO20058.1"/>
    <property type="molecule type" value="Genomic_DNA"/>
</dbReference>
<name>A0A151M6C6_ALLMI</name>
<dbReference type="AlphaFoldDB" id="A0A151M6C6"/>
<comment type="similarity">
    <text evidence="2">Belongs to the universal ribosomal protein uL29 family.</text>
</comment>
<dbReference type="RefSeq" id="XP_019334127.1">
    <property type="nucleotide sequence ID" value="XM_019478582.2"/>
</dbReference>
<dbReference type="InterPro" id="IPR038340">
    <property type="entry name" value="MRP-L47_sf"/>
</dbReference>
<evidence type="ECO:0000256" key="5">
    <source>
        <dbReference type="ARBA" id="ARBA00023274"/>
    </source>
</evidence>
<organism evidence="8 9">
    <name type="scientific">Alligator mississippiensis</name>
    <name type="common">American alligator</name>
    <dbReference type="NCBI Taxonomy" id="8496"/>
    <lineage>
        <taxon>Eukaryota</taxon>
        <taxon>Metazoa</taxon>
        <taxon>Chordata</taxon>
        <taxon>Craniata</taxon>
        <taxon>Vertebrata</taxon>
        <taxon>Euteleostomi</taxon>
        <taxon>Archelosauria</taxon>
        <taxon>Archosauria</taxon>
        <taxon>Crocodylia</taxon>
        <taxon>Alligatoridae</taxon>
        <taxon>Alligatorinae</taxon>
        <taxon>Alligator</taxon>
    </lineage>
</organism>
<sequence>MAAAVVAALSRHLTGALRVSAALRALPSPSPALSPLPGSRPQGARRGLHATACRKGLGEFFDDEKNWGETTVKSGDAWKITLLRGKSNEDLHKLWYVLLKEKNMLLTLQQEAKRQRLPMPSPERLEKVETSMKRLDEVVEERETALRLLQTGQEKSKPGEWRQDFLGRTNWYTLREWPIPWYLNKRHKRKRFFYTSNVKHFIRLRIEKALRQKARMNALERKKQKLLQKKFPHLAAKTQS</sequence>
<dbReference type="GeneID" id="102558667"/>
<reference evidence="8 9" key="1">
    <citation type="journal article" date="2012" name="Genome Biol.">
        <title>Sequencing three crocodilian genomes to illuminate the evolution of archosaurs and amniotes.</title>
        <authorList>
            <person name="St John J.A."/>
            <person name="Braun E.L."/>
            <person name="Isberg S.R."/>
            <person name="Miles L.G."/>
            <person name="Chong A.Y."/>
            <person name="Gongora J."/>
            <person name="Dalzell P."/>
            <person name="Moran C."/>
            <person name="Bed'hom B."/>
            <person name="Abzhanov A."/>
            <person name="Burgess S.C."/>
            <person name="Cooksey A.M."/>
            <person name="Castoe T.A."/>
            <person name="Crawford N.G."/>
            <person name="Densmore L.D."/>
            <person name="Drew J.C."/>
            <person name="Edwards S.V."/>
            <person name="Faircloth B.C."/>
            <person name="Fujita M.K."/>
            <person name="Greenwold M.J."/>
            <person name="Hoffmann F.G."/>
            <person name="Howard J.M."/>
            <person name="Iguchi T."/>
            <person name="Janes D.E."/>
            <person name="Khan S.Y."/>
            <person name="Kohno S."/>
            <person name="de Koning A.J."/>
            <person name="Lance S.L."/>
            <person name="McCarthy F.M."/>
            <person name="McCormack J.E."/>
            <person name="Merchant M.E."/>
            <person name="Peterson D.G."/>
            <person name="Pollock D.D."/>
            <person name="Pourmand N."/>
            <person name="Raney B.J."/>
            <person name="Roessler K.A."/>
            <person name="Sanford J.R."/>
            <person name="Sawyer R.H."/>
            <person name="Schmidt C.J."/>
            <person name="Triplett E.W."/>
            <person name="Tuberville T.D."/>
            <person name="Venegas-Anaya M."/>
            <person name="Howard J.T."/>
            <person name="Jarvis E.D."/>
            <person name="Guillette L.J.Jr."/>
            <person name="Glenn T.C."/>
            <person name="Green R.E."/>
            <person name="Ray D.A."/>
        </authorList>
    </citation>
    <scope>NUCLEOTIDE SEQUENCE [LARGE SCALE GENOMIC DNA]</scope>
    <source>
        <strain evidence="8">KSC_2009_1</strain>
    </source>
</reference>